<evidence type="ECO:0000256" key="5">
    <source>
        <dbReference type="ARBA" id="ARBA00022722"/>
    </source>
</evidence>
<comment type="cofactor">
    <cofactor evidence="1">
        <name>[4Fe-4S] cluster</name>
        <dbReference type="ChEBI" id="CHEBI:49883"/>
    </cofactor>
</comment>
<evidence type="ECO:0000256" key="13">
    <source>
        <dbReference type="RuleBase" id="RU365022"/>
    </source>
</evidence>
<evidence type="ECO:0000256" key="10">
    <source>
        <dbReference type="ARBA" id="ARBA00023014"/>
    </source>
</evidence>
<dbReference type="Proteomes" id="UP000244066">
    <property type="component" value="Unassembled WGS sequence"/>
</dbReference>
<dbReference type="NCBIfam" id="TIGR00372">
    <property type="entry name" value="cas4"/>
    <property type="match status" value="1"/>
</dbReference>
<comment type="caution">
    <text evidence="15">The sequence shown here is derived from an EMBL/GenBank/DDBJ whole genome shotgun (WGS) entry which is preliminary data.</text>
</comment>
<reference evidence="15 16" key="1">
    <citation type="submission" date="2017-04" db="EMBL/GenBank/DDBJ databases">
        <title>Draft Aigarchaeota genome from a New Zealand hot spring.</title>
        <authorList>
            <person name="Reysenbach A.-L."/>
            <person name="Donaho J.A."/>
            <person name="Gerhart J."/>
            <person name="Kelley J.F."/>
            <person name="Kouba K."/>
            <person name="Podar M."/>
            <person name="Stott M."/>
        </authorList>
    </citation>
    <scope>NUCLEOTIDE SEQUENCE [LARGE SCALE GENOMIC DNA]</scope>
    <source>
        <strain evidence="15">NZ13_MG1</strain>
    </source>
</reference>
<dbReference type="InterPro" id="IPR011604">
    <property type="entry name" value="PDDEXK-like_dom_sf"/>
</dbReference>
<keyword evidence="6 13" id="KW-0479">Metal-binding</keyword>
<keyword evidence="5 13" id="KW-0540">Nuclease</keyword>
<evidence type="ECO:0000256" key="8">
    <source>
        <dbReference type="ARBA" id="ARBA00022839"/>
    </source>
</evidence>
<dbReference type="InterPro" id="IPR013343">
    <property type="entry name" value="CRISPR-assoc_prot_Cas4"/>
</dbReference>
<sequence length="227" mass="26157">MSIDEGYLTVVELKRYAYCPRIVFITHVLHHEEVKSEAMEVGSEEHDARKLAPLISKLKAVNVLKNVELVSEGLGIVGKLDYLMLTRLGEYVPVEVKWAESENSKIKWDHKLQLAAYALLVEERFNTIVKRGYVYYLREHRVAETILSEGLKKLVIKAVREIYDMIENERDPGIKVPTTKCFSCGYKAYCRPGLFPPAGPLYKESRPRMGPEAIKQKISKRNYNVRR</sequence>
<evidence type="ECO:0000313" key="16">
    <source>
        <dbReference type="Proteomes" id="UP000244066"/>
    </source>
</evidence>
<dbReference type="Pfam" id="PF01930">
    <property type="entry name" value="Cas_Cas4"/>
    <property type="match status" value="1"/>
</dbReference>
<keyword evidence="12 13" id="KW-0464">Manganese</keyword>
<dbReference type="GO" id="GO:0051536">
    <property type="term" value="F:iron-sulfur cluster binding"/>
    <property type="evidence" value="ECO:0007669"/>
    <property type="project" value="UniProtKB-KW"/>
</dbReference>
<accession>A0A2R7Y548</accession>
<dbReference type="AlphaFoldDB" id="A0A2R7Y548"/>
<dbReference type="GO" id="GO:0004527">
    <property type="term" value="F:exonuclease activity"/>
    <property type="evidence" value="ECO:0007669"/>
    <property type="project" value="UniProtKB-KW"/>
</dbReference>
<evidence type="ECO:0000256" key="6">
    <source>
        <dbReference type="ARBA" id="ARBA00022723"/>
    </source>
</evidence>
<evidence type="ECO:0000256" key="3">
    <source>
        <dbReference type="ARBA" id="ARBA00012768"/>
    </source>
</evidence>
<keyword evidence="7 13" id="KW-0378">Hydrolase</keyword>
<keyword evidence="11 13" id="KW-0051">Antiviral defense</keyword>
<name>A0A2R7Y548_9ARCH</name>
<evidence type="ECO:0000256" key="11">
    <source>
        <dbReference type="ARBA" id="ARBA00023118"/>
    </source>
</evidence>
<dbReference type="GO" id="GO:0046872">
    <property type="term" value="F:metal ion binding"/>
    <property type="evidence" value="ECO:0007669"/>
    <property type="project" value="UniProtKB-KW"/>
</dbReference>
<evidence type="ECO:0000256" key="4">
    <source>
        <dbReference type="ARBA" id="ARBA00020049"/>
    </source>
</evidence>
<feature type="domain" description="DUF83" evidence="14">
    <location>
        <begin position="10"/>
        <end position="191"/>
    </location>
</feature>
<dbReference type="PANTHER" id="PTHR36531:SF6">
    <property type="entry name" value="DNA REPLICATION ATP-DEPENDENT HELICASE_NUCLEASE DNA2"/>
    <property type="match status" value="1"/>
</dbReference>
<dbReference type="Gene3D" id="3.90.320.10">
    <property type="match status" value="1"/>
</dbReference>
<keyword evidence="8 13" id="KW-0269">Exonuclease</keyword>
<evidence type="ECO:0000256" key="1">
    <source>
        <dbReference type="ARBA" id="ARBA00001966"/>
    </source>
</evidence>
<comment type="cofactor">
    <cofactor evidence="13">
        <name>Mg(2+)</name>
        <dbReference type="ChEBI" id="CHEBI:18420"/>
    </cofactor>
    <cofactor evidence="13">
        <name>Mn(2+)</name>
        <dbReference type="ChEBI" id="CHEBI:29035"/>
    </cofactor>
    <text evidence="13">Mg(2+) or Mn(2+) required for ssDNA cleavage activity.</text>
</comment>
<comment type="function">
    <text evidence="13">CRISPR (clustered regularly interspaced short palindromic repeat) is an adaptive immune system that provides protection against mobile genetic elements (viruses, transposable elements and conjugative plasmids). CRISPR clusters contain sequences complementary to antecedent mobile elements and target invading nucleic acids. CRISPR clusters are transcribed and processed into CRISPR RNA (crRNA).</text>
</comment>
<dbReference type="InterPro" id="IPR051827">
    <property type="entry name" value="Cas4_exonuclease"/>
</dbReference>
<evidence type="ECO:0000256" key="9">
    <source>
        <dbReference type="ARBA" id="ARBA00023004"/>
    </source>
</evidence>
<dbReference type="EC" id="3.1.12.1" evidence="3 13"/>
<dbReference type="GO" id="GO:0051607">
    <property type="term" value="P:defense response to virus"/>
    <property type="evidence" value="ECO:0007669"/>
    <property type="project" value="UniProtKB-KW"/>
</dbReference>
<dbReference type="PANTHER" id="PTHR36531">
    <property type="entry name" value="CRISPR-ASSOCIATED EXONUCLEASE CAS4"/>
    <property type="match status" value="1"/>
</dbReference>
<keyword evidence="9 13" id="KW-0408">Iron</keyword>
<dbReference type="InterPro" id="IPR022765">
    <property type="entry name" value="Dna2/Cas4_DUF83"/>
</dbReference>
<evidence type="ECO:0000259" key="14">
    <source>
        <dbReference type="Pfam" id="PF01930"/>
    </source>
</evidence>
<protein>
    <recommendedName>
        <fullName evidence="4 13">CRISPR-associated exonuclease Cas4</fullName>
        <ecNumber evidence="3 13">3.1.12.1</ecNumber>
    </recommendedName>
</protein>
<evidence type="ECO:0000256" key="12">
    <source>
        <dbReference type="ARBA" id="ARBA00023211"/>
    </source>
</evidence>
<proteinExistence type="inferred from homology"/>
<evidence type="ECO:0000313" key="15">
    <source>
        <dbReference type="EMBL" id="PUA32658.1"/>
    </source>
</evidence>
<dbReference type="EMBL" id="NDWU01000008">
    <property type="protein sequence ID" value="PUA32658.1"/>
    <property type="molecule type" value="Genomic_DNA"/>
</dbReference>
<gene>
    <name evidence="15" type="ORF">B9J98_04185</name>
</gene>
<evidence type="ECO:0000256" key="2">
    <source>
        <dbReference type="ARBA" id="ARBA00009189"/>
    </source>
</evidence>
<organism evidence="15 16">
    <name type="scientific">Candidatus Terraquivivens tikiterensis</name>
    <dbReference type="NCBI Taxonomy" id="1980982"/>
    <lineage>
        <taxon>Archaea</taxon>
        <taxon>Nitrososphaerota</taxon>
        <taxon>Candidatus Wolframiiraptoraceae</taxon>
        <taxon>Candidatus Terraquivivens</taxon>
    </lineage>
</organism>
<keyword evidence="10 13" id="KW-0411">Iron-sulfur</keyword>
<comment type="cofactor">
    <cofactor evidence="13">
        <name>iron-sulfur cluster</name>
        <dbReference type="ChEBI" id="CHEBI:30408"/>
    </cofactor>
</comment>
<evidence type="ECO:0000256" key="7">
    <source>
        <dbReference type="ARBA" id="ARBA00022801"/>
    </source>
</evidence>
<comment type="similarity">
    <text evidence="2 13">Belongs to the CRISPR-associated exonuclease Cas4 family.</text>
</comment>